<organism evidence="1 2">
    <name type="scientific">Aquilegia coerulea</name>
    <name type="common">Rocky mountain columbine</name>
    <dbReference type="NCBI Taxonomy" id="218851"/>
    <lineage>
        <taxon>Eukaryota</taxon>
        <taxon>Viridiplantae</taxon>
        <taxon>Streptophyta</taxon>
        <taxon>Embryophyta</taxon>
        <taxon>Tracheophyta</taxon>
        <taxon>Spermatophyta</taxon>
        <taxon>Magnoliopsida</taxon>
        <taxon>Ranunculales</taxon>
        <taxon>Ranunculaceae</taxon>
        <taxon>Thalictroideae</taxon>
        <taxon>Aquilegia</taxon>
    </lineage>
</organism>
<name>A0A2G5CG91_AQUCA</name>
<protein>
    <submittedName>
        <fullName evidence="1">Uncharacterized protein</fullName>
    </submittedName>
</protein>
<accession>A0A2G5CG91</accession>
<dbReference type="AlphaFoldDB" id="A0A2G5CG91"/>
<sequence length="104" mass="11872">MRHTYMTHTRLFSSCGCQFNNPCKFQYNIRSGYGSKTGVNCDRGRAIEFFFHFCESNYRRYIIYASFKQKNGLISLGTGNELNWRGCNLGSNHGGNVIPCSCAF</sequence>
<dbReference type="Proteomes" id="UP000230069">
    <property type="component" value="Unassembled WGS sequence"/>
</dbReference>
<reference evidence="1 2" key="1">
    <citation type="submission" date="2017-09" db="EMBL/GenBank/DDBJ databases">
        <title>WGS assembly of Aquilegia coerulea Goldsmith.</title>
        <authorList>
            <person name="Hodges S."/>
            <person name="Kramer E."/>
            <person name="Nordborg M."/>
            <person name="Tomkins J."/>
            <person name="Borevitz J."/>
            <person name="Derieg N."/>
            <person name="Yan J."/>
            <person name="Mihaltcheva S."/>
            <person name="Hayes R.D."/>
            <person name="Rokhsar D."/>
        </authorList>
    </citation>
    <scope>NUCLEOTIDE SEQUENCE [LARGE SCALE GENOMIC DNA]</scope>
    <source>
        <strain evidence="2">cv. Goldsmith</strain>
    </source>
</reference>
<keyword evidence="2" id="KW-1185">Reference proteome</keyword>
<dbReference type="InParanoid" id="A0A2G5CG91"/>
<proteinExistence type="predicted"/>
<gene>
    <name evidence="1" type="ORF">AQUCO_05600020v1</name>
</gene>
<evidence type="ECO:0000313" key="1">
    <source>
        <dbReference type="EMBL" id="PIA30305.1"/>
    </source>
</evidence>
<evidence type="ECO:0000313" key="2">
    <source>
        <dbReference type="Proteomes" id="UP000230069"/>
    </source>
</evidence>
<dbReference type="EMBL" id="KZ305073">
    <property type="protein sequence ID" value="PIA30305.1"/>
    <property type="molecule type" value="Genomic_DNA"/>
</dbReference>